<dbReference type="PROSITE" id="PS50109">
    <property type="entry name" value="HIS_KIN"/>
    <property type="match status" value="1"/>
</dbReference>
<evidence type="ECO:0000256" key="2">
    <source>
        <dbReference type="ARBA" id="ARBA00004651"/>
    </source>
</evidence>
<dbReference type="NCBIfam" id="NF008298">
    <property type="entry name" value="PRK11086.1"/>
    <property type="match status" value="1"/>
</dbReference>
<dbReference type="Proteomes" id="UP001057753">
    <property type="component" value="Unassembled WGS sequence"/>
</dbReference>
<keyword evidence="6 16" id="KW-0808">Transferase</keyword>
<comment type="caution">
    <text evidence="16">The sequence shown here is derived from an EMBL/GenBank/DDBJ whole genome shotgun (WGS) entry which is preliminary data.</text>
</comment>
<accession>A0A9Q4G0C4</accession>
<keyword evidence="5" id="KW-0597">Phosphoprotein</keyword>
<keyword evidence="10" id="KW-0067">ATP-binding</keyword>
<comment type="subcellular location">
    <subcellularLocation>
        <location evidence="2">Cell membrane</location>
        <topology evidence="2">Multi-pass membrane protein</topology>
    </subcellularLocation>
</comment>
<comment type="catalytic activity">
    <reaction evidence="1">
        <text>ATP + protein L-histidine = ADP + protein N-phospho-L-histidine.</text>
        <dbReference type="EC" id="2.7.13.3"/>
    </reaction>
</comment>
<dbReference type="InterPro" id="IPR035965">
    <property type="entry name" value="PAS-like_dom_sf"/>
</dbReference>
<protein>
    <recommendedName>
        <fullName evidence="3">histidine kinase</fullName>
        <ecNumber evidence="3">2.7.13.3</ecNumber>
    </recommendedName>
</protein>
<dbReference type="SUPFAM" id="SSF55874">
    <property type="entry name" value="ATPase domain of HSP90 chaperone/DNA topoisomerase II/histidine kinase"/>
    <property type="match status" value="1"/>
</dbReference>
<dbReference type="InterPro" id="IPR029151">
    <property type="entry name" value="Sensor-like_sf"/>
</dbReference>
<dbReference type="Gene3D" id="3.30.450.20">
    <property type="entry name" value="PAS domain"/>
    <property type="match status" value="2"/>
</dbReference>
<evidence type="ECO:0000256" key="9">
    <source>
        <dbReference type="ARBA" id="ARBA00022777"/>
    </source>
</evidence>
<dbReference type="PRINTS" id="PR00344">
    <property type="entry name" value="BCTRLSENSOR"/>
</dbReference>
<feature type="transmembrane region" description="Helical" evidence="14">
    <location>
        <begin position="171"/>
        <end position="194"/>
    </location>
</feature>
<evidence type="ECO:0000259" key="15">
    <source>
        <dbReference type="PROSITE" id="PS50109"/>
    </source>
</evidence>
<dbReference type="AlphaFoldDB" id="A0A9Q4G0C4"/>
<evidence type="ECO:0000313" key="16">
    <source>
        <dbReference type="EMBL" id="MCR6097937.1"/>
    </source>
</evidence>
<keyword evidence="12" id="KW-0902">Two-component regulatory system</keyword>
<dbReference type="SUPFAM" id="SSF103190">
    <property type="entry name" value="Sensory domain-like"/>
    <property type="match status" value="1"/>
</dbReference>
<evidence type="ECO:0000313" key="17">
    <source>
        <dbReference type="Proteomes" id="UP001057753"/>
    </source>
</evidence>
<dbReference type="Gene3D" id="3.30.565.10">
    <property type="entry name" value="Histidine kinase-like ATPase, C-terminal domain"/>
    <property type="match status" value="1"/>
</dbReference>
<dbReference type="EMBL" id="JABXYM010000001">
    <property type="protein sequence ID" value="MCR6097937.1"/>
    <property type="molecule type" value="Genomic_DNA"/>
</dbReference>
<gene>
    <name evidence="16" type="primary">dcuS</name>
    <name evidence="16" type="ORF">HXA33_15475</name>
</gene>
<evidence type="ECO:0000256" key="4">
    <source>
        <dbReference type="ARBA" id="ARBA00022475"/>
    </source>
</evidence>
<keyword evidence="13 14" id="KW-0472">Membrane</keyword>
<keyword evidence="11 14" id="KW-1133">Transmembrane helix</keyword>
<keyword evidence="9 16" id="KW-0418">Kinase</keyword>
<dbReference type="SMART" id="SM00091">
    <property type="entry name" value="PAS"/>
    <property type="match status" value="1"/>
</dbReference>
<evidence type="ECO:0000256" key="8">
    <source>
        <dbReference type="ARBA" id="ARBA00022741"/>
    </source>
</evidence>
<evidence type="ECO:0000256" key="5">
    <source>
        <dbReference type="ARBA" id="ARBA00022553"/>
    </source>
</evidence>
<dbReference type="Gene3D" id="1.10.287.130">
    <property type="match status" value="1"/>
</dbReference>
<dbReference type="InterPro" id="IPR036890">
    <property type="entry name" value="HATPase_C_sf"/>
</dbReference>
<keyword evidence="4" id="KW-1003">Cell membrane</keyword>
<keyword evidence="7 14" id="KW-0812">Transmembrane</keyword>
<organism evidence="16 17">
    <name type="scientific">Salipaludibacillus agaradhaerens</name>
    <name type="common">Bacillus agaradhaerens</name>
    <dbReference type="NCBI Taxonomy" id="76935"/>
    <lineage>
        <taxon>Bacteria</taxon>
        <taxon>Bacillati</taxon>
        <taxon>Bacillota</taxon>
        <taxon>Bacilli</taxon>
        <taxon>Bacillales</taxon>
        <taxon>Bacillaceae</taxon>
    </lineage>
</organism>
<evidence type="ECO:0000256" key="11">
    <source>
        <dbReference type="ARBA" id="ARBA00022989"/>
    </source>
</evidence>
<sequence length="535" mass="59467">MTIKRIDDLNLITRITILVCGVIIVSLLITGFLISQFIEQRTISGIEERARNVSQMVALSELTVSQLEAGNPNGEIQPFAERIRDITGVAFVVVLDMDSVRQSHPVEEMIGQTFVGGDEGPVFEGVEHISTAEGTMGYSLRSFTPVINDQEEQIGAVVVGILLDDVKKEVWGSHFIILFGMVIGIIAGIIGAYLMGRKVKKIMFGLEPAHIAKIFEERNAILQSTKEGIIAIDKNETISLVNYEAIRLFKKAGYADDPVGQLIQNYLPDTRLHEVVRSGKRELDQEFELNGLILVVNRVPIIVEGDMVGAVATFRDKTEVKKMAEELTGVRTYAEALRAQTHEFMNKLHVILGMVSLGRYEELRQFVKETTRQSQSEVGNVSTMIKDPVLAGIIFGKMSYARENGIKLELADTSHLPVSNKVDTTHQLVSILGNLLDNAIHATNTKKKPIELEIYYEDGVLEMIVTDYGTGMTKEQLIRATEKGFSTKGKQRGMGLYLVERTVKELDGKLKLHSEWGNGTSVYVKVPYQPRGETE</sequence>
<keyword evidence="17" id="KW-1185">Reference proteome</keyword>
<dbReference type="SUPFAM" id="SSF55785">
    <property type="entry name" value="PYP-like sensor domain (PAS domain)"/>
    <property type="match status" value="1"/>
</dbReference>
<dbReference type="Pfam" id="PF14689">
    <property type="entry name" value="SPOB_a"/>
    <property type="match status" value="1"/>
</dbReference>
<dbReference type="InterPro" id="IPR016120">
    <property type="entry name" value="Sig_transdc_His_kin_SpoOB"/>
</dbReference>
<dbReference type="FunFam" id="3.30.450.20:FF:000018">
    <property type="entry name" value="Sensor histidine kinase DcuS"/>
    <property type="match status" value="1"/>
</dbReference>
<dbReference type="FunFam" id="1.10.287.130:FF:000011">
    <property type="entry name" value="Sensor histidine kinase DcuS"/>
    <property type="match status" value="1"/>
</dbReference>
<dbReference type="Pfam" id="PF17203">
    <property type="entry name" value="sCache_3_2"/>
    <property type="match status" value="1"/>
</dbReference>
<evidence type="ECO:0000256" key="10">
    <source>
        <dbReference type="ARBA" id="ARBA00022840"/>
    </source>
</evidence>
<keyword evidence="8" id="KW-0547">Nucleotide-binding</keyword>
<dbReference type="InterPro" id="IPR033463">
    <property type="entry name" value="sCache_3"/>
</dbReference>
<proteinExistence type="predicted"/>
<dbReference type="PANTHER" id="PTHR43547:SF10">
    <property type="entry name" value="SENSOR HISTIDINE KINASE DCUS"/>
    <property type="match status" value="1"/>
</dbReference>
<dbReference type="RefSeq" id="WP_257822308.1">
    <property type="nucleotide sequence ID" value="NZ_JABXYM010000001.1"/>
</dbReference>
<dbReference type="InterPro" id="IPR039506">
    <property type="entry name" value="SPOB_a"/>
</dbReference>
<dbReference type="InterPro" id="IPR000014">
    <property type="entry name" value="PAS"/>
</dbReference>
<dbReference type="GO" id="GO:0006355">
    <property type="term" value="P:regulation of DNA-templated transcription"/>
    <property type="evidence" value="ECO:0007669"/>
    <property type="project" value="InterPro"/>
</dbReference>
<dbReference type="Pfam" id="PF00989">
    <property type="entry name" value="PAS"/>
    <property type="match status" value="1"/>
</dbReference>
<dbReference type="InterPro" id="IPR003594">
    <property type="entry name" value="HATPase_dom"/>
</dbReference>
<dbReference type="InterPro" id="IPR004358">
    <property type="entry name" value="Sig_transdc_His_kin-like_C"/>
</dbReference>
<feature type="transmembrane region" description="Helical" evidence="14">
    <location>
        <begin position="12"/>
        <end position="34"/>
    </location>
</feature>
<dbReference type="GO" id="GO:0005886">
    <property type="term" value="C:plasma membrane"/>
    <property type="evidence" value="ECO:0007669"/>
    <property type="project" value="UniProtKB-SubCell"/>
</dbReference>
<name>A0A9Q4G0C4_SALAG</name>
<feature type="domain" description="Histidine kinase" evidence="15">
    <location>
        <begin position="339"/>
        <end position="530"/>
    </location>
</feature>
<dbReference type="GO" id="GO:0000155">
    <property type="term" value="F:phosphorelay sensor kinase activity"/>
    <property type="evidence" value="ECO:0007669"/>
    <property type="project" value="InterPro"/>
</dbReference>
<evidence type="ECO:0000256" key="7">
    <source>
        <dbReference type="ARBA" id="ARBA00022692"/>
    </source>
</evidence>
<evidence type="ECO:0000256" key="13">
    <source>
        <dbReference type="ARBA" id="ARBA00023136"/>
    </source>
</evidence>
<dbReference type="Pfam" id="PF02518">
    <property type="entry name" value="HATPase_c"/>
    <property type="match status" value="1"/>
</dbReference>
<dbReference type="SUPFAM" id="SSF55890">
    <property type="entry name" value="Sporulation response regulatory protein Spo0B"/>
    <property type="match status" value="1"/>
</dbReference>
<dbReference type="SMART" id="SM00387">
    <property type="entry name" value="HATPase_c"/>
    <property type="match status" value="1"/>
</dbReference>
<dbReference type="InterPro" id="IPR005467">
    <property type="entry name" value="His_kinase_dom"/>
</dbReference>
<dbReference type="PANTHER" id="PTHR43547">
    <property type="entry name" value="TWO-COMPONENT HISTIDINE KINASE"/>
    <property type="match status" value="1"/>
</dbReference>
<dbReference type="InterPro" id="IPR013767">
    <property type="entry name" value="PAS_fold"/>
</dbReference>
<evidence type="ECO:0000256" key="1">
    <source>
        <dbReference type="ARBA" id="ARBA00000085"/>
    </source>
</evidence>
<reference evidence="16" key="1">
    <citation type="submission" date="2020-06" db="EMBL/GenBank/DDBJ databases">
        <title>Insight into the genomes of haloalkaliphilic bacilli from Kenyan soda lakes.</title>
        <authorList>
            <person name="Mwirichia R."/>
            <person name="Villamizar G.C."/>
            <person name="Poehlein A."/>
            <person name="Mugweru J."/>
            <person name="Kipnyargis A."/>
            <person name="Kiplimo D."/>
            <person name="Orwa P."/>
            <person name="Daniel R."/>
        </authorList>
    </citation>
    <scope>NUCLEOTIDE SEQUENCE</scope>
    <source>
        <strain evidence="16">B1096_S55</strain>
    </source>
</reference>
<evidence type="ECO:0000256" key="6">
    <source>
        <dbReference type="ARBA" id="ARBA00022679"/>
    </source>
</evidence>
<evidence type="ECO:0000256" key="14">
    <source>
        <dbReference type="SAM" id="Phobius"/>
    </source>
</evidence>
<evidence type="ECO:0000256" key="12">
    <source>
        <dbReference type="ARBA" id="ARBA00023012"/>
    </source>
</evidence>
<evidence type="ECO:0000256" key="3">
    <source>
        <dbReference type="ARBA" id="ARBA00012438"/>
    </source>
</evidence>
<dbReference type="EC" id="2.7.13.3" evidence="3"/>
<dbReference type="GO" id="GO:0005524">
    <property type="term" value="F:ATP binding"/>
    <property type="evidence" value="ECO:0007669"/>
    <property type="project" value="UniProtKB-KW"/>
</dbReference>